<dbReference type="OrthoDB" id="273345at2759"/>
<organism evidence="9">
    <name type="scientific">Spironucleus salmonicida</name>
    <dbReference type="NCBI Taxonomy" id="348837"/>
    <lineage>
        <taxon>Eukaryota</taxon>
        <taxon>Metamonada</taxon>
        <taxon>Diplomonadida</taxon>
        <taxon>Hexamitidae</taxon>
        <taxon>Hexamitinae</taxon>
        <taxon>Spironucleus</taxon>
    </lineage>
</organism>
<dbReference type="GO" id="GO:0005634">
    <property type="term" value="C:nucleus"/>
    <property type="evidence" value="ECO:0007669"/>
    <property type="project" value="UniProtKB-SubCell"/>
</dbReference>
<name>V6LH58_9EUKA</name>
<comment type="subcellular location">
    <subcellularLocation>
        <location evidence="1 5">Nucleus</location>
    </subcellularLocation>
</comment>
<keyword evidence="11" id="KW-1185">Reference proteome</keyword>
<dbReference type="Pfam" id="PF18517">
    <property type="entry name" value="LZ3wCH"/>
    <property type="match status" value="1"/>
</dbReference>
<dbReference type="GO" id="GO:0003690">
    <property type="term" value="F:double-stranded DNA binding"/>
    <property type="evidence" value="ECO:0007669"/>
    <property type="project" value="InterPro"/>
</dbReference>
<comment type="function">
    <text evidence="5">Required for proper homologous chromosome pairing and efficient cross-over and intragenic recombination during meiosis.</text>
</comment>
<evidence type="ECO:0000313" key="10">
    <source>
        <dbReference type="EMBL" id="KAH0577732.1"/>
    </source>
</evidence>
<dbReference type="Proteomes" id="UP000018208">
    <property type="component" value="Unassembled WGS sequence"/>
</dbReference>
<keyword evidence="3 6" id="KW-0175">Coiled coil</keyword>
<dbReference type="PIRSF" id="PIRSF026991">
    <property type="entry name" value="Mnd1"/>
    <property type="match status" value="1"/>
</dbReference>
<keyword evidence="4 5" id="KW-0539">Nucleus</keyword>
<evidence type="ECO:0000313" key="9">
    <source>
        <dbReference type="EMBL" id="EST43872.1"/>
    </source>
</evidence>
<reference evidence="10" key="2">
    <citation type="submission" date="2020-12" db="EMBL/GenBank/DDBJ databases">
        <title>New Spironucleus salmonicida genome in near-complete chromosomes.</title>
        <authorList>
            <person name="Xu F."/>
            <person name="Kurt Z."/>
            <person name="Jimenez-Gonzalez A."/>
            <person name="Astvaldsson A."/>
            <person name="Andersson J.O."/>
            <person name="Svard S.G."/>
        </authorList>
    </citation>
    <scope>NUCLEOTIDE SEQUENCE</scope>
    <source>
        <strain evidence="10">ATCC 50377</strain>
    </source>
</reference>
<dbReference type="VEuPathDB" id="GiardiaDB:SS50377_21086"/>
<feature type="coiled-coil region" evidence="6">
    <location>
        <begin position="79"/>
        <end position="113"/>
    </location>
</feature>
<gene>
    <name evidence="9" type="ORF">SS50377_16172</name>
    <name evidence="10" type="ORF">SS50377_21086</name>
</gene>
<evidence type="ECO:0000256" key="5">
    <source>
        <dbReference type="PIRNR" id="PIRNR026991"/>
    </source>
</evidence>
<dbReference type="AlphaFoldDB" id="V6LH58"/>
<evidence type="ECO:0000256" key="4">
    <source>
        <dbReference type="ARBA" id="ARBA00023242"/>
    </source>
</evidence>
<evidence type="ECO:0000256" key="6">
    <source>
        <dbReference type="SAM" id="Coils"/>
    </source>
</evidence>
<evidence type="ECO:0000256" key="3">
    <source>
        <dbReference type="ARBA" id="ARBA00023054"/>
    </source>
</evidence>
<evidence type="ECO:0000259" key="8">
    <source>
        <dbReference type="Pfam" id="PF18517"/>
    </source>
</evidence>
<dbReference type="Gene3D" id="1.20.5.340">
    <property type="match status" value="1"/>
</dbReference>
<dbReference type="EMBL" id="AUWU02000001">
    <property type="protein sequence ID" value="KAH0577732.1"/>
    <property type="molecule type" value="Genomic_DNA"/>
</dbReference>
<evidence type="ECO:0000259" key="7">
    <source>
        <dbReference type="Pfam" id="PF03962"/>
    </source>
</evidence>
<dbReference type="EMBL" id="KI546130">
    <property type="protein sequence ID" value="EST43872.1"/>
    <property type="molecule type" value="Genomic_DNA"/>
</dbReference>
<protein>
    <submittedName>
        <fullName evidence="9">Meiotic nuclear division protein 1</fullName>
    </submittedName>
</protein>
<reference evidence="9 10" key="1">
    <citation type="journal article" date="2014" name="PLoS Genet.">
        <title>The Genome of Spironucleus salmonicida Highlights a Fish Pathogen Adapted to Fluctuating Environments.</title>
        <authorList>
            <person name="Xu F."/>
            <person name="Jerlstrom-Hultqvist J."/>
            <person name="Einarsson E."/>
            <person name="Astvaldsson A."/>
            <person name="Svard S.G."/>
            <person name="Andersson J.O."/>
        </authorList>
    </citation>
    <scope>NUCLEOTIDE SEQUENCE</scope>
    <source>
        <strain evidence="10">ATCC 50377</strain>
    </source>
</reference>
<evidence type="ECO:0000256" key="2">
    <source>
        <dbReference type="ARBA" id="ARBA00005981"/>
    </source>
</evidence>
<dbReference type="Pfam" id="PF03962">
    <property type="entry name" value="Mnd1"/>
    <property type="match status" value="1"/>
</dbReference>
<evidence type="ECO:0000256" key="1">
    <source>
        <dbReference type="ARBA" id="ARBA00004123"/>
    </source>
</evidence>
<comment type="similarity">
    <text evidence="2 5">Belongs to the MND1 family.</text>
</comment>
<feature type="domain" description="Leucine zipper with capping helix" evidence="8">
    <location>
        <begin position="163"/>
        <end position="203"/>
    </location>
</feature>
<proteinExistence type="inferred from homology"/>
<evidence type="ECO:0000313" key="11">
    <source>
        <dbReference type="Proteomes" id="UP000018208"/>
    </source>
</evidence>
<accession>V6LH58</accession>
<dbReference type="InterPro" id="IPR040453">
    <property type="entry name" value="Mnd1_HTH"/>
</dbReference>
<dbReference type="InterPro" id="IPR005647">
    <property type="entry name" value="Mnd1"/>
</dbReference>
<feature type="domain" description="Mnd1 HTH" evidence="7">
    <location>
        <begin position="17"/>
        <end position="74"/>
    </location>
</feature>
<dbReference type="GO" id="GO:0007131">
    <property type="term" value="P:reciprocal meiotic recombination"/>
    <property type="evidence" value="ECO:0007669"/>
    <property type="project" value="InterPro"/>
</dbReference>
<dbReference type="InterPro" id="IPR040661">
    <property type="entry name" value="LZ3wCH"/>
</dbReference>
<sequence length="205" mass="23541">MPPKSNLTADEEKKIRILNYFTSSNMVFSAATLDTVAKATKVSSMIIKNLVQSLADENLICTDKIGASTNYWQFSGTVQREIQSKNDKLRAQAEALQKEKDKLISENQKLTDQNQLNGDLGALITELKEIKSKHAKMSELQALYEKNSPDLYIKLLQCYKESLELINMETDNIFTLKRYLIQKLNMEKKQAEQLIRINGDFDYYE</sequence>